<evidence type="ECO:0000313" key="3">
    <source>
        <dbReference type="Proteomes" id="UP000257648"/>
    </source>
</evidence>
<dbReference type="Proteomes" id="UP000257648">
    <property type="component" value="Segment"/>
</dbReference>
<dbReference type="RefSeq" id="YP_009810862.1">
    <property type="nucleotide sequence ID" value="NC_048049.1"/>
</dbReference>
<sequence length="262" mass="30838">MDKNKSTFKLKGIPHIYYINLDDKEDRRKYMEEQFEYWGIENYTRISACDGRNDDLSGILTGRYPENMTSGEVGCTTSHLKALKYWLENSDDQYLIMMEDDCDISTVRHWGFTWKQFESRLPYDFDVVQLAIINPQQVTVRLHRRFVNDFSTACYIITRHHAQKLVNLHCRGDKFKLDNGVKPRAVADDLIYNSGNTFAIPLFLYKIDLGSDIHDIHIDVFHKGSYNGLWDFWKTSASHIEDWNSFFEYDPFYGTLPPEQNP</sequence>
<dbReference type="InterPro" id="IPR002654">
    <property type="entry name" value="Glyco_trans_25"/>
</dbReference>
<dbReference type="KEGG" id="vg:55001884"/>
<proteinExistence type="predicted"/>
<keyword evidence="3" id="KW-1185">Reference proteome</keyword>
<dbReference type="CDD" id="cd06532">
    <property type="entry name" value="Glyco_transf_25"/>
    <property type="match status" value="1"/>
</dbReference>
<protein>
    <recommendedName>
        <fullName evidence="1">Glycosyl transferase family 25 domain-containing protein</fullName>
    </recommendedName>
</protein>
<evidence type="ECO:0000259" key="1">
    <source>
        <dbReference type="Pfam" id="PF01755"/>
    </source>
</evidence>
<reference evidence="3" key="1">
    <citation type="submission" date="2018-05" db="EMBL/GenBank/DDBJ databases">
        <authorList>
            <person name="You S."/>
        </authorList>
    </citation>
    <scope>NUCLEOTIDE SEQUENCE [LARGE SCALE GENOMIC DNA]</scope>
</reference>
<dbReference type="EMBL" id="MH412654">
    <property type="protein sequence ID" value="AXQ70503.1"/>
    <property type="molecule type" value="Genomic_DNA"/>
</dbReference>
<dbReference type="GeneID" id="55001884"/>
<feature type="domain" description="Glycosyl transferase family 25" evidence="1">
    <location>
        <begin position="14"/>
        <end position="169"/>
    </location>
</feature>
<dbReference type="Pfam" id="PF01755">
    <property type="entry name" value="Glyco_transf_25"/>
    <property type="match status" value="1"/>
</dbReference>
<name>A0A385EFC8_9CAUD</name>
<evidence type="ECO:0000313" key="2">
    <source>
        <dbReference type="EMBL" id="AXQ70503.1"/>
    </source>
</evidence>
<organism evidence="2 3">
    <name type="scientific">Synechococcus phage S-T4</name>
    <dbReference type="NCBI Taxonomy" id="2268578"/>
    <lineage>
        <taxon>Viruses</taxon>
        <taxon>Duplodnaviria</taxon>
        <taxon>Heunggongvirae</taxon>
        <taxon>Uroviricota</taxon>
        <taxon>Caudoviricetes</taxon>
        <taxon>Pantevenvirales</taxon>
        <taxon>Kyanoviridae</taxon>
        <taxon>Tamkungvirus</taxon>
        <taxon>Tamkungvirus ST4</taxon>
    </lineage>
</organism>
<accession>A0A385EFC8</accession>